<dbReference type="AlphaFoldDB" id="A0A815U0M5"/>
<dbReference type="EMBL" id="CAJNOQ010023450">
    <property type="protein sequence ID" value="CAF1515628.1"/>
    <property type="molecule type" value="Genomic_DNA"/>
</dbReference>
<proteinExistence type="predicted"/>
<gene>
    <name evidence="1" type="ORF">GPM918_LOCUS37315</name>
    <name evidence="2" type="ORF">SRO942_LOCUS38076</name>
</gene>
<keyword evidence="3" id="KW-1185">Reference proteome</keyword>
<evidence type="ECO:0000313" key="1">
    <source>
        <dbReference type="EMBL" id="CAF1515628.1"/>
    </source>
</evidence>
<evidence type="ECO:0000313" key="2">
    <source>
        <dbReference type="EMBL" id="CAF4375586.1"/>
    </source>
</evidence>
<name>A0A815U0M5_9BILA</name>
<organism evidence="1 3">
    <name type="scientific">Didymodactylos carnosus</name>
    <dbReference type="NCBI Taxonomy" id="1234261"/>
    <lineage>
        <taxon>Eukaryota</taxon>
        <taxon>Metazoa</taxon>
        <taxon>Spiralia</taxon>
        <taxon>Gnathifera</taxon>
        <taxon>Rotifera</taxon>
        <taxon>Eurotatoria</taxon>
        <taxon>Bdelloidea</taxon>
        <taxon>Philodinida</taxon>
        <taxon>Philodinidae</taxon>
        <taxon>Didymodactylos</taxon>
    </lineage>
</organism>
<sequence>MMNSNECNSPQITFAINNDVLSSARQIPQNQSFSIVAFTSINCLLSLMNTKQWTIAQCNTTNEQCSRTVLLDNILNQLPTSTTSVLYVPARTLAYGTYQLNYSVYMNARSTVSSYKITYISIIQSEIIVNLLPNDTSWITRDRSNYKYGVNNDRSILTIQPYSLQSNRTYEFKVVLTNIHNLSLPSTGYALVQVQDLNQIDATIA</sequence>
<protein>
    <submittedName>
        <fullName evidence="1">Uncharacterized protein</fullName>
    </submittedName>
</protein>
<dbReference type="EMBL" id="CAJOBC010088992">
    <property type="protein sequence ID" value="CAF4375586.1"/>
    <property type="molecule type" value="Genomic_DNA"/>
</dbReference>
<dbReference type="Proteomes" id="UP000681722">
    <property type="component" value="Unassembled WGS sequence"/>
</dbReference>
<reference evidence="1" key="1">
    <citation type="submission" date="2021-02" db="EMBL/GenBank/DDBJ databases">
        <authorList>
            <person name="Nowell W R."/>
        </authorList>
    </citation>
    <scope>NUCLEOTIDE SEQUENCE</scope>
</reference>
<dbReference type="Proteomes" id="UP000663829">
    <property type="component" value="Unassembled WGS sequence"/>
</dbReference>
<dbReference type="OrthoDB" id="10040113at2759"/>
<evidence type="ECO:0000313" key="3">
    <source>
        <dbReference type="Proteomes" id="UP000663829"/>
    </source>
</evidence>
<accession>A0A815U0M5</accession>
<comment type="caution">
    <text evidence="1">The sequence shown here is derived from an EMBL/GenBank/DDBJ whole genome shotgun (WGS) entry which is preliminary data.</text>
</comment>